<name>A0A542D8I2_SERFO</name>
<reference evidence="1" key="2">
    <citation type="submission" date="2019-08" db="EMBL/GenBank/DDBJ databases">
        <title>Investigation of anaerobic lignin degradation for improved lignocellulosic biofuels.</title>
        <authorList>
            <person name="Deangelis K.PhD."/>
        </authorList>
    </citation>
    <scope>NUCLEOTIDE SEQUENCE [LARGE SCALE GENOMIC DNA]</scope>
    <source>
        <strain evidence="1">128R</strain>
    </source>
</reference>
<proteinExistence type="predicted"/>
<organism evidence="1">
    <name type="scientific">Serratia fonticola</name>
    <dbReference type="NCBI Taxonomy" id="47917"/>
    <lineage>
        <taxon>Bacteria</taxon>
        <taxon>Pseudomonadati</taxon>
        <taxon>Pseudomonadota</taxon>
        <taxon>Gammaproteobacteria</taxon>
        <taxon>Enterobacterales</taxon>
        <taxon>Yersiniaceae</taxon>
        <taxon>Serratia</taxon>
    </lineage>
</organism>
<sequence length="188" mass="21414">MAATWYEVRIKCHHWQPDPKANRRQTTHHMEAEVIQSMQPHYLPWATGSKVEIRVNMQLDSEVASAFTPGAVIRLAVADNQSFRVERKKTILPYLVLRGEPRMSTPNPCEIWADRHSTLSSAGVAGQESIPQTVDPITAMNEIIERLGVLARQEYSGRATHIHVLEHCQKWLKRNIDNRQAKETESTG</sequence>
<reference evidence="1" key="1">
    <citation type="submission" date="2019-06" db="EMBL/GenBank/DDBJ databases">
        <authorList>
            <person name="Deangelis K."/>
            <person name="Huntemann M."/>
            <person name="Clum A."/>
            <person name="Pillay M."/>
            <person name="Palaniappan K."/>
            <person name="Varghese N."/>
            <person name="Mikhailova N."/>
            <person name="Stamatis D."/>
            <person name="Reddy T."/>
            <person name="Daum C."/>
            <person name="Shapiro N."/>
            <person name="Ivanova N."/>
            <person name="Kyrpides N."/>
            <person name="Woyke T."/>
        </authorList>
    </citation>
    <scope>NUCLEOTIDE SEQUENCE [LARGE SCALE GENOMIC DNA]</scope>
    <source>
        <strain evidence="1">128R</strain>
    </source>
</reference>
<evidence type="ECO:0000313" key="1">
    <source>
        <dbReference type="EMBL" id="TVZ68917.1"/>
    </source>
</evidence>
<dbReference type="AlphaFoldDB" id="A0A542D8I2"/>
<dbReference type="EMBL" id="VISQ01000001">
    <property type="protein sequence ID" value="TVZ68917.1"/>
    <property type="molecule type" value="Genomic_DNA"/>
</dbReference>
<gene>
    <name evidence="1" type="ORF">FHU10_1379</name>
</gene>
<comment type="caution">
    <text evidence="1">The sequence shown here is derived from an EMBL/GenBank/DDBJ whole genome shotgun (WGS) entry which is preliminary data.</text>
</comment>
<accession>A0A542D8I2</accession>
<protein>
    <submittedName>
        <fullName evidence="1">Uncharacterized protein</fullName>
    </submittedName>
</protein>